<evidence type="ECO:0000313" key="3">
    <source>
        <dbReference type="Proteomes" id="UP000747074"/>
    </source>
</evidence>
<gene>
    <name evidence="2" type="ORF">K8V07_09810</name>
</gene>
<dbReference type="AlphaFoldDB" id="A0A921I8G5"/>
<protein>
    <recommendedName>
        <fullName evidence="4">GLUG domain-containing protein</fullName>
    </recommendedName>
</protein>
<reference evidence="2" key="1">
    <citation type="journal article" date="2021" name="PeerJ">
        <title>Extensive microbial diversity within the chicken gut microbiome revealed by metagenomics and culture.</title>
        <authorList>
            <person name="Gilroy R."/>
            <person name="Ravi A."/>
            <person name="Getino M."/>
            <person name="Pursley I."/>
            <person name="Horton D.L."/>
            <person name="Alikhan N.F."/>
            <person name="Baker D."/>
            <person name="Gharbi K."/>
            <person name="Hall N."/>
            <person name="Watson M."/>
            <person name="Adriaenssens E.M."/>
            <person name="Foster-Nyarko E."/>
            <person name="Jarju S."/>
            <person name="Secka A."/>
            <person name="Antonio M."/>
            <person name="Oren A."/>
            <person name="Chaudhuri R.R."/>
            <person name="La Ragione R."/>
            <person name="Hildebrand F."/>
            <person name="Pallen M.J."/>
        </authorList>
    </citation>
    <scope>NUCLEOTIDE SEQUENCE</scope>
    <source>
        <strain evidence="2">CHK154-13316</strain>
    </source>
</reference>
<comment type="caution">
    <text evidence="2">The sequence shown here is derived from an EMBL/GenBank/DDBJ whole genome shotgun (WGS) entry which is preliminary data.</text>
</comment>
<feature type="transmembrane region" description="Helical" evidence="1">
    <location>
        <begin position="20"/>
        <end position="36"/>
    </location>
</feature>
<organism evidence="2 3">
    <name type="scientific">Bacteroides xylanisolvens</name>
    <dbReference type="NCBI Taxonomy" id="371601"/>
    <lineage>
        <taxon>Bacteria</taxon>
        <taxon>Pseudomonadati</taxon>
        <taxon>Bacteroidota</taxon>
        <taxon>Bacteroidia</taxon>
        <taxon>Bacteroidales</taxon>
        <taxon>Bacteroidaceae</taxon>
        <taxon>Bacteroides</taxon>
    </lineage>
</organism>
<dbReference type="Proteomes" id="UP000747074">
    <property type="component" value="Unassembled WGS sequence"/>
</dbReference>
<proteinExistence type="predicted"/>
<sequence>MVLQHVFIKKNPKIIIMKHYQFYILWLFVCVIAFYSCSKDEDIFLGNDEIEKPEGPGQPDNIVISLVASGLQDIIDIRTSPSFQFDIERSVDAEETVALFAKLTEEEVNEELNDEHTYKYFSDEQWTIDDNPIVFTTGETKKSVTVSFTEPPRTDVPQVYVLGLYLRSFTEEAKIESTKSKIIFRVEIPAKEGTATNPHLLSSVDDLLAMKVKVDAIAAGEEIYFELRNDIDLAGASWMPLVDAGGNLDWGEYRIIHFNGNNHKISNWSCEGTPYASFFGVLIGSCKDVTFENAVVSGTGRPVGIVAGAVGHWGYSNPKTEIVNTHVSGSVDGEVNLNWDWGNPAFAIGGICGVLRQGSSILNSSSSANVSGTAAGGIVGDCNNSGGGSISGCFYKGGTVTAIGGADAYAGGITARIANCRISNCYSSGTISSENGKAAGGITGELSPNTTISNCYSTAKVIANTNAGGIVGRTDGCSNSTVEGCIAWNHSVTSLSDLGSGLITGWINGSNLTLQCCFSNYDIPLVVNGNSVDVSAEFTEDKINTYINDYRYNGGRGATTLKETVGKLELGWSTDIWDLAGDTPKLKWESVIVVE</sequence>
<keyword evidence="1" id="KW-1133">Transmembrane helix</keyword>
<keyword evidence="1" id="KW-0812">Transmembrane</keyword>
<evidence type="ECO:0008006" key="4">
    <source>
        <dbReference type="Google" id="ProtNLM"/>
    </source>
</evidence>
<evidence type="ECO:0000313" key="2">
    <source>
        <dbReference type="EMBL" id="HJG12213.1"/>
    </source>
</evidence>
<name>A0A921I8G5_9BACE</name>
<reference evidence="2" key="2">
    <citation type="submission" date="2021-09" db="EMBL/GenBank/DDBJ databases">
        <authorList>
            <person name="Gilroy R."/>
        </authorList>
    </citation>
    <scope>NUCLEOTIDE SEQUENCE</scope>
    <source>
        <strain evidence="2">CHK154-13316</strain>
    </source>
</reference>
<dbReference type="EMBL" id="DYVL01000122">
    <property type="protein sequence ID" value="HJG12213.1"/>
    <property type="molecule type" value="Genomic_DNA"/>
</dbReference>
<evidence type="ECO:0000256" key="1">
    <source>
        <dbReference type="SAM" id="Phobius"/>
    </source>
</evidence>
<accession>A0A921I8G5</accession>
<dbReference type="Gene3D" id="2.160.20.110">
    <property type="match status" value="1"/>
</dbReference>
<keyword evidence="1" id="KW-0472">Membrane</keyword>